<gene>
    <name evidence="2" type="ORF">QTP70_032330</name>
</gene>
<feature type="non-terminal residue" evidence="2">
    <location>
        <position position="1"/>
    </location>
</feature>
<sequence>MLTQGQGDLKTEELNHLEAQSKIKECKGNLKLTLQRVIRKPIIQTDIGFYHEASHAGGEQESHHGGHRGLETQNRDVSVTLIPHPRPDHPGTEAMPEDVVSKKGYSE</sequence>
<name>A0AAE0UQB3_9TELE</name>
<dbReference type="Proteomes" id="UP001274896">
    <property type="component" value="Unassembled WGS sequence"/>
</dbReference>
<comment type="caution">
    <text evidence="2">The sequence shown here is derived from an EMBL/GenBank/DDBJ whole genome shotgun (WGS) entry which is preliminary data.</text>
</comment>
<feature type="region of interest" description="Disordered" evidence="1">
    <location>
        <begin position="80"/>
        <end position="107"/>
    </location>
</feature>
<accession>A0AAE0UQB3</accession>
<evidence type="ECO:0000256" key="1">
    <source>
        <dbReference type="SAM" id="MobiDB-lite"/>
    </source>
</evidence>
<dbReference type="EMBL" id="JAUCMX010000021">
    <property type="protein sequence ID" value="KAK3514800.1"/>
    <property type="molecule type" value="Genomic_DNA"/>
</dbReference>
<protein>
    <submittedName>
        <fullName evidence="2">Uncharacterized protein</fullName>
    </submittedName>
</protein>
<evidence type="ECO:0000313" key="2">
    <source>
        <dbReference type="EMBL" id="KAK3514800.1"/>
    </source>
</evidence>
<organism evidence="2 3">
    <name type="scientific">Hemibagrus guttatus</name>
    <dbReference type="NCBI Taxonomy" id="175788"/>
    <lineage>
        <taxon>Eukaryota</taxon>
        <taxon>Metazoa</taxon>
        <taxon>Chordata</taxon>
        <taxon>Craniata</taxon>
        <taxon>Vertebrata</taxon>
        <taxon>Euteleostomi</taxon>
        <taxon>Actinopterygii</taxon>
        <taxon>Neopterygii</taxon>
        <taxon>Teleostei</taxon>
        <taxon>Ostariophysi</taxon>
        <taxon>Siluriformes</taxon>
        <taxon>Bagridae</taxon>
        <taxon>Hemibagrus</taxon>
    </lineage>
</organism>
<dbReference type="AlphaFoldDB" id="A0AAE0UQB3"/>
<evidence type="ECO:0000313" key="3">
    <source>
        <dbReference type="Proteomes" id="UP001274896"/>
    </source>
</evidence>
<keyword evidence="3" id="KW-1185">Reference proteome</keyword>
<proteinExistence type="predicted"/>
<reference evidence="2" key="1">
    <citation type="submission" date="2023-06" db="EMBL/GenBank/DDBJ databases">
        <title>Male Hemibagrus guttatus genome.</title>
        <authorList>
            <person name="Bian C."/>
        </authorList>
    </citation>
    <scope>NUCLEOTIDE SEQUENCE</scope>
    <source>
        <strain evidence="2">Male_cb2023</strain>
        <tissue evidence="2">Muscle</tissue>
    </source>
</reference>